<keyword evidence="9" id="KW-0100">Branched-chain amino acid biosynthesis</keyword>
<feature type="domain" description="Pyruvate carboxyltransferase" evidence="12">
    <location>
        <begin position="5"/>
        <end position="268"/>
    </location>
</feature>
<comment type="pathway">
    <text evidence="1">Amino-acid biosynthesis; L-leucine biosynthesis; L-leucine from 3-methyl-2-oxobutanoate: step 1/4.</text>
</comment>
<proteinExistence type="inferred from homology"/>
<evidence type="ECO:0000313" key="14">
    <source>
        <dbReference type="Proteomes" id="UP000000323"/>
    </source>
</evidence>
<dbReference type="InterPro" id="IPR000891">
    <property type="entry name" value="PYR_CT"/>
</dbReference>
<dbReference type="EMBL" id="CP001825">
    <property type="protein sequence ID" value="ACZ41112.1"/>
    <property type="molecule type" value="Genomic_DNA"/>
</dbReference>
<evidence type="ECO:0000313" key="13">
    <source>
        <dbReference type="EMBL" id="ACZ41112.1"/>
    </source>
</evidence>
<dbReference type="AlphaFoldDB" id="D1CDV6"/>
<dbReference type="Gene3D" id="3.20.20.70">
    <property type="entry name" value="Aldolase class I"/>
    <property type="match status" value="1"/>
</dbReference>
<keyword evidence="6 11" id="KW-0808">Transferase</keyword>
<dbReference type="InterPro" id="IPR005671">
    <property type="entry name" value="LeuA_bact_synth"/>
</dbReference>
<dbReference type="PROSITE" id="PS00815">
    <property type="entry name" value="AIPM_HOMOCIT_SYNTH_1"/>
    <property type="match status" value="1"/>
</dbReference>
<evidence type="ECO:0000256" key="1">
    <source>
        <dbReference type="ARBA" id="ARBA00004689"/>
    </source>
</evidence>
<keyword evidence="4" id="KW-0432">Leucine biosynthesis</keyword>
<evidence type="ECO:0000256" key="6">
    <source>
        <dbReference type="ARBA" id="ARBA00022679"/>
    </source>
</evidence>
<dbReference type="PROSITE" id="PS00816">
    <property type="entry name" value="AIPM_HOMOCIT_SYNTH_2"/>
    <property type="match status" value="1"/>
</dbReference>
<name>D1CDV6_THET1</name>
<keyword evidence="7" id="KW-0479">Metal-binding</keyword>
<dbReference type="EC" id="2.3.3.13" evidence="3 10"/>
<evidence type="ECO:0000256" key="4">
    <source>
        <dbReference type="ARBA" id="ARBA00022430"/>
    </source>
</evidence>
<evidence type="ECO:0000256" key="2">
    <source>
        <dbReference type="ARBA" id="ARBA00009396"/>
    </source>
</evidence>
<sequence length="393" mass="42934">MSEIVRIFDTTLRDGEQSPGVNLSAHEKVLIAEQLVRLGVDIIEAGFPISSPGDLEAVRQVANTVKGVVVAALARANKADIDAAWEAVKGAEQPMIHTFISTSDLHIHYKLRKTRDEVLEAAEQAVRYAKQFTEEVEFSAEDASRTDPDYLCKVYEVAINAGATVINVPDTVGYAEPNEFSALIRTLYERVPNIHKAVVSVHCHDDLGLATANTLAAIREGVGQVEVTINGIGERAGNTSLEEVVMALATKPAAFNNRKTRINTRELVPTSKLVSQLTGMVVQPNKAIVGANAFAHEAGIHQDGVLKNPLTYEIMTPESVGWQNSKIVLGKHSGRHGFASRLSEMGIQLSPEELDIAYNQFKRLTDERKHITDDDLVNLIKSVRASRQEVSIT</sequence>
<evidence type="ECO:0000256" key="3">
    <source>
        <dbReference type="ARBA" id="ARBA00012973"/>
    </source>
</evidence>
<evidence type="ECO:0000256" key="8">
    <source>
        <dbReference type="ARBA" id="ARBA00023211"/>
    </source>
</evidence>
<reference evidence="14" key="1">
    <citation type="journal article" date="2010" name="Stand. Genomic Sci.">
        <title>Complete genome sequence of 'Thermobaculum terrenum' type strain (YNP1).</title>
        <authorList>
            <person name="Kiss H."/>
            <person name="Cleland D."/>
            <person name="Lapidus A."/>
            <person name="Lucas S."/>
            <person name="Glavina Del Rio T."/>
            <person name="Nolan M."/>
            <person name="Tice H."/>
            <person name="Han C."/>
            <person name="Goodwin L."/>
            <person name="Pitluck S."/>
            <person name="Liolios K."/>
            <person name="Ivanova N."/>
            <person name="Mavromatis K."/>
            <person name="Ovchinnikova G."/>
            <person name="Pati A."/>
            <person name="Chen A."/>
            <person name="Palaniappan K."/>
            <person name="Land M."/>
            <person name="Hauser L."/>
            <person name="Chang Y."/>
            <person name="Jeffries C."/>
            <person name="Lu M."/>
            <person name="Brettin T."/>
            <person name="Detter J."/>
            <person name="Goker M."/>
            <person name="Tindall B."/>
            <person name="Beck B."/>
            <person name="McDermott T."/>
            <person name="Woyke T."/>
            <person name="Bristow J."/>
            <person name="Eisen J."/>
            <person name="Markowitz V."/>
            <person name="Hugenholtz P."/>
            <person name="Kyrpides N."/>
            <person name="Klenk H."/>
            <person name="Cheng J."/>
        </authorList>
    </citation>
    <scope>NUCLEOTIDE SEQUENCE [LARGE SCALE GENOMIC DNA]</scope>
    <source>
        <strain evidence="14">ATCC BAA-798 / YNP1</strain>
    </source>
</reference>
<dbReference type="NCBIfam" id="NF002086">
    <property type="entry name" value="PRK00915.1-3"/>
    <property type="match status" value="1"/>
</dbReference>
<keyword evidence="8" id="KW-0464">Manganese</keyword>
<evidence type="ECO:0000256" key="7">
    <source>
        <dbReference type="ARBA" id="ARBA00022723"/>
    </source>
</evidence>
<dbReference type="PANTHER" id="PTHR10277:SF9">
    <property type="entry name" value="2-ISOPROPYLMALATE SYNTHASE 1, CHLOROPLASTIC-RELATED"/>
    <property type="match status" value="1"/>
</dbReference>
<dbReference type="GO" id="GO:0003852">
    <property type="term" value="F:2-isopropylmalate synthase activity"/>
    <property type="evidence" value="ECO:0007669"/>
    <property type="project" value="UniProtKB-UniRule"/>
</dbReference>
<dbReference type="FunFam" id="1.10.238.260:FF:000001">
    <property type="entry name" value="2-isopropylmalate synthase"/>
    <property type="match status" value="1"/>
</dbReference>
<evidence type="ECO:0000256" key="9">
    <source>
        <dbReference type="ARBA" id="ARBA00023304"/>
    </source>
</evidence>
<dbReference type="OrthoDB" id="9803573at2"/>
<dbReference type="InterPro" id="IPR002034">
    <property type="entry name" value="AIPM/Hcit_synth_CS"/>
</dbReference>
<dbReference type="PANTHER" id="PTHR10277">
    <property type="entry name" value="HOMOCITRATE SYNTHASE-RELATED"/>
    <property type="match status" value="1"/>
</dbReference>
<dbReference type="Pfam" id="PF00682">
    <property type="entry name" value="HMGL-like"/>
    <property type="match status" value="1"/>
</dbReference>
<dbReference type="Proteomes" id="UP000000323">
    <property type="component" value="Chromosome 1"/>
</dbReference>
<dbReference type="KEGG" id="ttr:Tter_0190"/>
<evidence type="ECO:0000256" key="5">
    <source>
        <dbReference type="ARBA" id="ARBA00022605"/>
    </source>
</evidence>
<evidence type="ECO:0000256" key="10">
    <source>
        <dbReference type="NCBIfam" id="TIGR00973"/>
    </source>
</evidence>
<dbReference type="FunFam" id="3.20.20.70:FF:000010">
    <property type="entry name" value="2-isopropylmalate synthase"/>
    <property type="match status" value="1"/>
</dbReference>
<dbReference type="eggNOG" id="COG0119">
    <property type="taxonomic scope" value="Bacteria"/>
</dbReference>
<dbReference type="InterPro" id="IPR054691">
    <property type="entry name" value="LeuA/HCS_post-cat"/>
</dbReference>
<dbReference type="CDD" id="cd07940">
    <property type="entry name" value="DRE_TIM_IPMS"/>
    <property type="match status" value="1"/>
</dbReference>
<dbReference type="HOGENOM" id="CLU_022158_3_1_0"/>
<dbReference type="NCBIfam" id="TIGR00973">
    <property type="entry name" value="leuA_bact"/>
    <property type="match status" value="1"/>
</dbReference>
<protein>
    <recommendedName>
        <fullName evidence="3 10">2-isopropylmalate synthase</fullName>
        <ecNumber evidence="3 10">2.3.3.13</ecNumber>
    </recommendedName>
</protein>
<comment type="similarity">
    <text evidence="2">Belongs to the alpha-IPM synthase/homocitrate synthase family. LeuA type 1 subfamily.</text>
</comment>
<dbReference type="GO" id="GO:0046872">
    <property type="term" value="F:metal ion binding"/>
    <property type="evidence" value="ECO:0007669"/>
    <property type="project" value="UniProtKB-KW"/>
</dbReference>
<dbReference type="RefSeq" id="WP_012874147.1">
    <property type="nucleotide sequence ID" value="NC_013525.1"/>
</dbReference>
<accession>D1CDV6</accession>
<dbReference type="PROSITE" id="PS50991">
    <property type="entry name" value="PYR_CT"/>
    <property type="match status" value="1"/>
</dbReference>
<dbReference type="SUPFAM" id="SSF51569">
    <property type="entry name" value="Aldolase"/>
    <property type="match status" value="1"/>
</dbReference>
<dbReference type="Pfam" id="PF22617">
    <property type="entry name" value="HCS_D2"/>
    <property type="match status" value="1"/>
</dbReference>
<dbReference type="GO" id="GO:0009098">
    <property type="term" value="P:L-leucine biosynthetic process"/>
    <property type="evidence" value="ECO:0007669"/>
    <property type="project" value="UniProtKB-UniRule"/>
</dbReference>
<organism evidence="13 14">
    <name type="scientific">Thermobaculum terrenum (strain ATCC BAA-798 / CCMEE 7001 / YNP1)</name>
    <dbReference type="NCBI Taxonomy" id="525904"/>
    <lineage>
        <taxon>Bacteria</taxon>
        <taxon>Bacillati</taxon>
        <taxon>Chloroflexota</taxon>
        <taxon>Chloroflexia</taxon>
        <taxon>Candidatus Thermobaculales</taxon>
        <taxon>Candidatus Thermobaculaceae</taxon>
        <taxon>Thermobaculum</taxon>
    </lineage>
</organism>
<dbReference type="UniPathway" id="UPA00048">
    <property type="reaction ID" value="UER00070"/>
</dbReference>
<evidence type="ECO:0000259" key="12">
    <source>
        <dbReference type="PROSITE" id="PS50991"/>
    </source>
</evidence>
<keyword evidence="5" id="KW-0028">Amino-acid biosynthesis</keyword>
<dbReference type="STRING" id="525904.Tter_0190"/>
<evidence type="ECO:0000256" key="11">
    <source>
        <dbReference type="RuleBase" id="RU003523"/>
    </source>
</evidence>
<gene>
    <name evidence="13" type="ordered locus">Tter_0190</name>
</gene>
<keyword evidence="14" id="KW-1185">Reference proteome</keyword>
<dbReference type="InterPro" id="IPR050073">
    <property type="entry name" value="2-IPM_HCS-like"/>
</dbReference>
<keyword evidence="13" id="KW-0670">Pyruvate</keyword>
<dbReference type="InterPro" id="IPR013785">
    <property type="entry name" value="Aldolase_TIM"/>
</dbReference>
<dbReference type="Gene3D" id="1.10.238.260">
    <property type="match status" value="1"/>
</dbReference>